<evidence type="ECO:0000259" key="3">
    <source>
        <dbReference type="Pfam" id="PF13205"/>
    </source>
</evidence>
<evidence type="ECO:0000313" key="5">
    <source>
        <dbReference type="Proteomes" id="UP000061569"/>
    </source>
</evidence>
<feature type="domain" description="SbsA Ig-like" evidence="3">
    <location>
        <begin position="245"/>
        <end position="344"/>
    </location>
</feature>
<dbReference type="InterPro" id="IPR015915">
    <property type="entry name" value="Kelch-typ_b-propeller"/>
</dbReference>
<reference evidence="4 5" key="1">
    <citation type="submission" date="2015-11" db="EMBL/GenBank/DDBJ databases">
        <title>Genome sequences of Lysobacter enzymogenes strain C3 and Lysobacter antibioticus ATCC 29479.</title>
        <authorList>
            <person name="Kobayashi D.Y."/>
        </authorList>
    </citation>
    <scope>NUCLEOTIDE SEQUENCE [LARGE SCALE GENOMIC DNA]</scope>
    <source>
        <strain evidence="4 5">C3</strain>
    </source>
</reference>
<dbReference type="OrthoDB" id="5926862at2"/>
<sequence length="1487" mass="154264">MPSSSQSPSGRWTWCGAVAALGLAAGATALHIGTADAALQALPPELARSLALHPREARTQLPDGSWLVLERDGSALKRVEDRADGRTLRRWPLSSPRRYASLSLLPSGRALLWGGVDAQQRLQAGGLWFDPAASTLAPATDVPLSPRAGHAASVLSDGRLLITGGWTAAADAGARAETWDERDARAAVAAAAPARLGHRARVEADGRVRLFDGLDAQGRAQAQDQFYDPARGAARAAANAPVAAAAPRLSGSSPRNGQTDVATDARLSLRFSEPLRAGELNAASVTLLGPGGYAAVQVTPAEAGRLLFVTPRQRLQANTDYSLLIDGAHARNGEPLAPTVVDFATGAARADAASGDAAAGKNQPQRDKQTAQAKPVRATAAIPAAAAPAARPAASNAARSATPAKPRRDSARTAITAADVVVDGASVSMQTDTADEAVDFGFDIAQAGDYGLGLSAFATPGAIAAATLTVQGAAGTVVTLACAAADDGCGANLPALAPGRYTARVQPPAGATLRFAATLSRDLSAGLFPGYGRPIALNRRGRDASVDLAVPDASHLQISAQSTQPAAREVRYTLYADDGTLLQSVAFAGAHQVIDLATPERGTYRLRIDPAHGATYAATLSVGYGAANVLVADGPVRDFVSEPGAPVRMQWVLETGQPLGLGIGNLSIAGSDQPATLRLYKPDGNSALTPKSCLPANGGCDQALSVVAGYLPPGVYTATLTPPANGTARFSAALSSERTVDIALGGSASLSLDRYGRTGRFAFDLAAGEVLQLNVSPDTVPAQRPVGYSLIGPDGAAYFVKPPAVGPQSLVAAAPKAGRYAWVVDPQQGELATVNATLTQPAGSTAIGAAPVSLSTQASGARASFSFANPRRSDLGIGIADLQLVGSASYADVTLRNSRNALMASEQCHADAARGGCDLDLRDLAADVYTVEIVPHDGQGLLSLRAAVSEDLVLPLSRAQPVDLQLTRIGQNASLEYDAGAGENLNVAIAGQLTAPAGRFVRYGLQAPSGYEIANNSVGANGSGGMSRENVAAGRYRVRIDPEYGATMSARVAMIDDFADELVVDGAPRQIATQLSDQSVRLSFQVEPGARLGLGMDQLSGMQPFPLDLTLSAADGRVVWTDLCREMDKSCAFNLDGLPGGRYTLKVDPPSQQGPYGFRATLSSDLELPLALGQTLALQQDRWGRNVRLRFHAEPGDDLYLAVADVVRLSPPPQSDRRDIEYTLRGPDGATIRSDAHSDGLSMRISDLTQSGDYTLTIDPPLGDALGANVWLGRNQPLGELTIDGDAAVFASPLPGAPMRVSVQAPANAKLRFGIAPDGPVPPRGFIVNGLRCNFGDDDAPGCAYGLQTTDAGRYEISVYQDYLVPPTQFRVRAIVSTTYQAALQLGVAQPLNLRSGQNALLSFHGTAGQRLRLKVSGQATLPAGYKAYYGLRRPGERLPDFSAISAAADGSWELPPLAATGDYVLEAAAVGWPGLQTTVLLEPSTP</sequence>
<evidence type="ECO:0000256" key="1">
    <source>
        <dbReference type="ARBA" id="ARBA00022729"/>
    </source>
</evidence>
<dbReference type="InterPro" id="IPR032812">
    <property type="entry name" value="SbsA_Ig"/>
</dbReference>
<dbReference type="KEGG" id="lez:GLE_3276"/>
<dbReference type="Gene3D" id="2.120.10.80">
    <property type="entry name" value="Kelch-type beta propeller"/>
    <property type="match status" value="1"/>
</dbReference>
<dbReference type="EMBL" id="CP013140">
    <property type="protein sequence ID" value="ALN58622.1"/>
    <property type="molecule type" value="Genomic_DNA"/>
</dbReference>
<dbReference type="Proteomes" id="UP000061569">
    <property type="component" value="Chromosome"/>
</dbReference>
<evidence type="ECO:0000313" key="4">
    <source>
        <dbReference type="EMBL" id="ALN58622.1"/>
    </source>
</evidence>
<organism evidence="4 5">
    <name type="scientific">Lysobacter enzymogenes</name>
    <dbReference type="NCBI Taxonomy" id="69"/>
    <lineage>
        <taxon>Bacteria</taxon>
        <taxon>Pseudomonadati</taxon>
        <taxon>Pseudomonadota</taxon>
        <taxon>Gammaproteobacteria</taxon>
        <taxon>Lysobacterales</taxon>
        <taxon>Lysobacteraceae</taxon>
        <taxon>Lysobacter</taxon>
    </lineage>
</organism>
<dbReference type="PATRIC" id="fig|69.6.peg.3229"/>
<dbReference type="STRING" id="69.GLE_3276"/>
<dbReference type="Pfam" id="PF13205">
    <property type="entry name" value="Big_5"/>
    <property type="match status" value="1"/>
</dbReference>
<keyword evidence="1" id="KW-0732">Signal</keyword>
<accession>A0A0S2DJB5</accession>
<dbReference type="SUPFAM" id="SSF117281">
    <property type="entry name" value="Kelch motif"/>
    <property type="match status" value="1"/>
</dbReference>
<feature type="region of interest" description="Disordered" evidence="2">
    <location>
        <begin position="354"/>
        <end position="412"/>
    </location>
</feature>
<feature type="compositionally biased region" description="Low complexity" evidence="2">
    <location>
        <begin position="378"/>
        <end position="404"/>
    </location>
</feature>
<gene>
    <name evidence="4" type="ORF">GLE_3276</name>
</gene>
<evidence type="ECO:0000256" key="2">
    <source>
        <dbReference type="SAM" id="MobiDB-lite"/>
    </source>
</evidence>
<protein>
    <submittedName>
        <fullName evidence="4">Rhs family protein</fullName>
    </submittedName>
</protein>
<name>A0A0S2DJB5_LYSEN</name>
<proteinExistence type="predicted"/>